<dbReference type="EMBL" id="CALNXI010006256">
    <property type="protein sequence ID" value="CAH3198985.1"/>
    <property type="molecule type" value="Genomic_DNA"/>
</dbReference>
<dbReference type="Pfam" id="PF12947">
    <property type="entry name" value="EGF_3"/>
    <property type="match status" value="1"/>
</dbReference>
<dbReference type="Pfam" id="PF07645">
    <property type="entry name" value="EGF_CA"/>
    <property type="match status" value="1"/>
</dbReference>
<accession>A0ABN8T3X9</accession>
<sequence length="178" mass="19868">MSLTLFTIYLIFRMHGSEAAGGLCKTSERSIPGKALKGHIFKEFAVRAIVDCQNTCENDPRCASYNYYIPDKVCKLNSQTKETRPDDFVTDELRFYVRRDDDDECLKMPLVCDINANCKNTLGSYLCSCREGFKGDDSDECLNKSHNCSENATCTNTEGSFNCNCKPGYIGNGHNCSG</sequence>
<evidence type="ECO:0000256" key="1">
    <source>
        <dbReference type="ARBA" id="ARBA00022536"/>
    </source>
</evidence>
<feature type="signal peptide" evidence="7">
    <location>
        <begin position="1"/>
        <end position="19"/>
    </location>
</feature>
<dbReference type="InterPro" id="IPR049883">
    <property type="entry name" value="NOTCH1_EGF-like"/>
</dbReference>
<dbReference type="PROSITE" id="PS00010">
    <property type="entry name" value="ASX_HYDROXYL"/>
    <property type="match status" value="1"/>
</dbReference>
<reference evidence="10 11" key="1">
    <citation type="submission" date="2022-05" db="EMBL/GenBank/DDBJ databases">
        <authorList>
            <consortium name="Genoscope - CEA"/>
            <person name="William W."/>
        </authorList>
    </citation>
    <scope>NUCLEOTIDE SEQUENCE [LARGE SCALE GENOMIC DNA]</scope>
</reference>
<feature type="domain" description="EGF-like" evidence="8">
    <location>
        <begin position="101"/>
        <end position="136"/>
    </location>
</feature>
<dbReference type="InterPro" id="IPR024731">
    <property type="entry name" value="NELL2-like_EGF"/>
</dbReference>
<keyword evidence="1 6" id="KW-0245">EGF-like domain</keyword>
<feature type="domain" description="Apple" evidence="9">
    <location>
        <begin position="24"/>
        <end position="100"/>
    </location>
</feature>
<evidence type="ECO:0000313" key="10">
    <source>
        <dbReference type="EMBL" id="CAH3198985.1"/>
    </source>
</evidence>
<dbReference type="SUPFAM" id="SSF57184">
    <property type="entry name" value="Growth factor receptor domain"/>
    <property type="match status" value="1"/>
</dbReference>
<evidence type="ECO:0000256" key="4">
    <source>
        <dbReference type="ARBA" id="ARBA00023157"/>
    </source>
</evidence>
<dbReference type="PROSITE" id="PS50948">
    <property type="entry name" value="PAN"/>
    <property type="match status" value="1"/>
</dbReference>
<name>A0ABN8T3X9_9CNID</name>
<dbReference type="CDD" id="cd00054">
    <property type="entry name" value="EGF_CA"/>
    <property type="match status" value="2"/>
</dbReference>
<keyword evidence="2 7" id="KW-0732">Signal</keyword>
<protein>
    <submittedName>
        <fullName evidence="10">Uncharacterized protein</fullName>
    </submittedName>
</protein>
<dbReference type="SUPFAM" id="SSF57414">
    <property type="entry name" value="Hairpin loop containing domain-like"/>
    <property type="match status" value="1"/>
</dbReference>
<dbReference type="PANTHER" id="PTHR24042">
    <property type="entry name" value="NEL HOMOLOG"/>
    <property type="match status" value="1"/>
</dbReference>
<keyword evidence="5" id="KW-0325">Glycoprotein</keyword>
<dbReference type="InterPro" id="IPR051586">
    <property type="entry name" value="PKC-binding_NELL"/>
</dbReference>
<keyword evidence="4" id="KW-1015">Disulfide bond</keyword>
<feature type="chain" id="PRO_5046216754" evidence="7">
    <location>
        <begin position="20"/>
        <end position="178"/>
    </location>
</feature>
<dbReference type="SMART" id="SM00181">
    <property type="entry name" value="EGF"/>
    <property type="match status" value="2"/>
</dbReference>
<feature type="domain" description="EGF-like" evidence="8">
    <location>
        <begin position="137"/>
        <end position="177"/>
    </location>
</feature>
<organism evidence="10 11">
    <name type="scientific">Porites evermanni</name>
    <dbReference type="NCBI Taxonomy" id="104178"/>
    <lineage>
        <taxon>Eukaryota</taxon>
        <taxon>Metazoa</taxon>
        <taxon>Cnidaria</taxon>
        <taxon>Anthozoa</taxon>
        <taxon>Hexacorallia</taxon>
        <taxon>Scleractinia</taxon>
        <taxon>Fungiina</taxon>
        <taxon>Poritidae</taxon>
        <taxon>Porites</taxon>
    </lineage>
</organism>
<dbReference type="Pfam" id="PF00024">
    <property type="entry name" value="PAN_1"/>
    <property type="match status" value="1"/>
</dbReference>
<evidence type="ECO:0000313" key="11">
    <source>
        <dbReference type="Proteomes" id="UP001159427"/>
    </source>
</evidence>
<evidence type="ECO:0000259" key="9">
    <source>
        <dbReference type="PROSITE" id="PS50948"/>
    </source>
</evidence>
<dbReference type="PROSITE" id="PS50026">
    <property type="entry name" value="EGF_3"/>
    <property type="match status" value="2"/>
</dbReference>
<dbReference type="SMART" id="SM00473">
    <property type="entry name" value="PAN_AP"/>
    <property type="match status" value="1"/>
</dbReference>
<dbReference type="PANTHER" id="PTHR24042:SF5">
    <property type="entry name" value="EGF-LIKE CALCIUM-BINDING DOMAIN-CONTAINING PROTEIN"/>
    <property type="match status" value="1"/>
</dbReference>
<evidence type="ECO:0000256" key="6">
    <source>
        <dbReference type="PROSITE-ProRule" id="PRU00076"/>
    </source>
</evidence>
<dbReference type="SMART" id="SM00179">
    <property type="entry name" value="EGF_CA"/>
    <property type="match status" value="2"/>
</dbReference>
<proteinExistence type="predicted"/>
<keyword evidence="11" id="KW-1185">Reference proteome</keyword>
<dbReference type="InterPro" id="IPR000152">
    <property type="entry name" value="EGF-type_Asp/Asn_hydroxyl_site"/>
</dbReference>
<dbReference type="InterPro" id="IPR009030">
    <property type="entry name" value="Growth_fac_rcpt_cys_sf"/>
</dbReference>
<dbReference type="Proteomes" id="UP001159427">
    <property type="component" value="Unassembled WGS sequence"/>
</dbReference>
<dbReference type="PROSITE" id="PS01187">
    <property type="entry name" value="EGF_CA"/>
    <property type="match status" value="1"/>
</dbReference>
<comment type="caution">
    <text evidence="6">Lacks conserved residue(s) required for the propagation of feature annotation.</text>
</comment>
<dbReference type="Gene3D" id="3.50.4.10">
    <property type="entry name" value="Hepatocyte Growth Factor"/>
    <property type="match status" value="1"/>
</dbReference>
<evidence type="ECO:0000259" key="8">
    <source>
        <dbReference type="PROSITE" id="PS50026"/>
    </source>
</evidence>
<dbReference type="InterPro" id="IPR001881">
    <property type="entry name" value="EGF-like_Ca-bd_dom"/>
</dbReference>
<evidence type="ECO:0000256" key="3">
    <source>
        <dbReference type="ARBA" id="ARBA00022737"/>
    </source>
</evidence>
<comment type="caution">
    <text evidence="10">The sequence shown here is derived from an EMBL/GenBank/DDBJ whole genome shotgun (WGS) entry which is preliminary data.</text>
</comment>
<dbReference type="Gene3D" id="2.10.25.10">
    <property type="entry name" value="Laminin"/>
    <property type="match status" value="2"/>
</dbReference>
<evidence type="ECO:0000256" key="2">
    <source>
        <dbReference type="ARBA" id="ARBA00022729"/>
    </source>
</evidence>
<dbReference type="InterPro" id="IPR018097">
    <property type="entry name" value="EGF_Ca-bd_CS"/>
</dbReference>
<keyword evidence="3" id="KW-0677">Repeat</keyword>
<evidence type="ECO:0000256" key="7">
    <source>
        <dbReference type="SAM" id="SignalP"/>
    </source>
</evidence>
<dbReference type="InterPro" id="IPR000742">
    <property type="entry name" value="EGF"/>
</dbReference>
<gene>
    <name evidence="10" type="ORF">PEVE_00037757</name>
</gene>
<dbReference type="InterPro" id="IPR003609">
    <property type="entry name" value="Pan_app"/>
</dbReference>
<dbReference type="PROSITE" id="PS01186">
    <property type="entry name" value="EGF_2"/>
    <property type="match status" value="1"/>
</dbReference>
<evidence type="ECO:0000256" key="5">
    <source>
        <dbReference type="ARBA" id="ARBA00023180"/>
    </source>
</evidence>